<sequence length="284" mass="30288">MAPMNRLVVALLLALLAFAAPAQAAPRVAALTPFSASTITRLGVRPVVLGQTLGGTDQYLASLRGVPVLTLTHPLGPNMEQLATYNPSIVLSSKTWQRGSAPMRRLGMKVYESDPTSVAAVGRETRAIGKVLGRTRAANALATKIENDVRAAQRGIKRRPRVLVILGVGRTPHAMLANSWGGDVVAKAGGQLLTAGLRSPSGIARISDEIVVKRNPDIIIAVPHGSPGAINKLAAYYQNNPSWRNTRAVKNKRVYVATGNQLLQPYPGVAATIRSVRAKFLKNY</sequence>
<dbReference type="AlphaFoldDB" id="A0A660LC93"/>
<dbReference type="Gene3D" id="3.40.50.1980">
    <property type="entry name" value="Nitrogenase molybdenum iron protein domain"/>
    <property type="match status" value="2"/>
</dbReference>
<evidence type="ECO:0000313" key="4">
    <source>
        <dbReference type="EMBL" id="RKQ92677.1"/>
    </source>
</evidence>
<dbReference type="Proteomes" id="UP000278962">
    <property type="component" value="Unassembled WGS sequence"/>
</dbReference>
<dbReference type="InterPro" id="IPR002491">
    <property type="entry name" value="ABC_transptr_periplasmic_BD"/>
</dbReference>
<organism evidence="4 5">
    <name type="scientific">Solirubrobacter pauli</name>
    <dbReference type="NCBI Taxonomy" id="166793"/>
    <lineage>
        <taxon>Bacteria</taxon>
        <taxon>Bacillati</taxon>
        <taxon>Actinomycetota</taxon>
        <taxon>Thermoleophilia</taxon>
        <taxon>Solirubrobacterales</taxon>
        <taxon>Solirubrobacteraceae</taxon>
        <taxon>Solirubrobacter</taxon>
    </lineage>
</organism>
<gene>
    <name evidence="4" type="ORF">C8N24_2529</name>
</gene>
<evidence type="ECO:0000259" key="3">
    <source>
        <dbReference type="PROSITE" id="PS50983"/>
    </source>
</evidence>
<evidence type="ECO:0000256" key="1">
    <source>
        <dbReference type="ARBA" id="ARBA00008814"/>
    </source>
</evidence>
<evidence type="ECO:0000313" key="5">
    <source>
        <dbReference type="Proteomes" id="UP000278962"/>
    </source>
</evidence>
<comment type="caution">
    <text evidence="4">The sequence shown here is derived from an EMBL/GenBank/DDBJ whole genome shotgun (WGS) entry which is preliminary data.</text>
</comment>
<keyword evidence="5" id="KW-1185">Reference proteome</keyword>
<protein>
    <submittedName>
        <fullName evidence="4">Iron complex transport system substrate-binding protein</fullName>
    </submittedName>
</protein>
<dbReference type="InterPro" id="IPR050902">
    <property type="entry name" value="ABC_Transporter_SBP"/>
</dbReference>
<feature type="chain" id="PRO_5024910743" evidence="2">
    <location>
        <begin position="25"/>
        <end position="284"/>
    </location>
</feature>
<dbReference type="PANTHER" id="PTHR30535">
    <property type="entry name" value="VITAMIN B12-BINDING PROTEIN"/>
    <property type="match status" value="1"/>
</dbReference>
<accession>A0A660LC93</accession>
<dbReference type="EMBL" id="RBIL01000001">
    <property type="protein sequence ID" value="RKQ92677.1"/>
    <property type="molecule type" value="Genomic_DNA"/>
</dbReference>
<dbReference type="PROSITE" id="PS50983">
    <property type="entry name" value="FE_B12_PBP"/>
    <property type="match status" value="1"/>
</dbReference>
<keyword evidence="2" id="KW-0732">Signal</keyword>
<dbReference type="SUPFAM" id="SSF53807">
    <property type="entry name" value="Helical backbone' metal receptor"/>
    <property type="match status" value="1"/>
</dbReference>
<dbReference type="Pfam" id="PF01497">
    <property type="entry name" value="Peripla_BP_2"/>
    <property type="match status" value="1"/>
</dbReference>
<proteinExistence type="inferred from homology"/>
<name>A0A660LC93_9ACTN</name>
<comment type="similarity">
    <text evidence="1">Belongs to the bacterial solute-binding protein 8 family.</text>
</comment>
<evidence type="ECO:0000256" key="2">
    <source>
        <dbReference type="SAM" id="SignalP"/>
    </source>
</evidence>
<feature type="signal peptide" evidence="2">
    <location>
        <begin position="1"/>
        <end position="24"/>
    </location>
</feature>
<dbReference type="PANTHER" id="PTHR30535:SF34">
    <property type="entry name" value="MOLYBDATE-BINDING PROTEIN MOLA"/>
    <property type="match status" value="1"/>
</dbReference>
<reference evidence="4 5" key="1">
    <citation type="submission" date="2018-10" db="EMBL/GenBank/DDBJ databases">
        <title>Genomic Encyclopedia of Archaeal and Bacterial Type Strains, Phase II (KMG-II): from individual species to whole genera.</title>
        <authorList>
            <person name="Goeker M."/>
        </authorList>
    </citation>
    <scope>NUCLEOTIDE SEQUENCE [LARGE SCALE GENOMIC DNA]</scope>
    <source>
        <strain evidence="4 5">DSM 14954</strain>
    </source>
</reference>
<feature type="domain" description="Fe/B12 periplasmic-binding" evidence="3">
    <location>
        <begin position="27"/>
        <end position="284"/>
    </location>
</feature>
<dbReference type="OrthoDB" id="9797850at2"/>